<feature type="transmembrane region" description="Helical" evidence="9">
    <location>
        <begin position="38"/>
        <end position="66"/>
    </location>
</feature>
<evidence type="ECO:0000256" key="9">
    <source>
        <dbReference type="SAM" id="Phobius"/>
    </source>
</evidence>
<reference evidence="11 12" key="1">
    <citation type="submission" date="2024-03" db="EMBL/GenBank/DDBJ databases">
        <title>Adaptation during the transition from Ophiocordyceps entomopathogen to insect associate is accompanied by gene loss and intensified selection.</title>
        <authorList>
            <person name="Ward C.M."/>
            <person name="Onetto C.A."/>
            <person name="Borneman A.R."/>
        </authorList>
    </citation>
    <scope>NUCLEOTIDE SEQUENCE [LARGE SCALE GENOMIC DNA]</scope>
    <source>
        <strain evidence="11">AWRI1</strain>
        <tissue evidence="11">Single Adult Female</tissue>
    </source>
</reference>
<comment type="subcellular location">
    <subcellularLocation>
        <location evidence="1">Membrane</location>
        <topology evidence="1">Multi-pass membrane protein</topology>
    </subcellularLocation>
</comment>
<evidence type="ECO:0000256" key="4">
    <source>
        <dbReference type="ARBA" id="ARBA00022989"/>
    </source>
</evidence>
<dbReference type="Proteomes" id="UP001367676">
    <property type="component" value="Unassembled WGS sequence"/>
</dbReference>
<dbReference type="PRINTS" id="PR00237">
    <property type="entry name" value="GPCRRHODOPSN"/>
</dbReference>
<evidence type="ECO:0000313" key="11">
    <source>
        <dbReference type="EMBL" id="KAK7603084.1"/>
    </source>
</evidence>
<evidence type="ECO:0000259" key="10">
    <source>
        <dbReference type="PROSITE" id="PS50262"/>
    </source>
</evidence>
<name>A0AAN9TPW8_9HEMI</name>
<organism evidence="11 12">
    <name type="scientific">Parthenolecanium corni</name>
    <dbReference type="NCBI Taxonomy" id="536013"/>
    <lineage>
        <taxon>Eukaryota</taxon>
        <taxon>Metazoa</taxon>
        <taxon>Ecdysozoa</taxon>
        <taxon>Arthropoda</taxon>
        <taxon>Hexapoda</taxon>
        <taxon>Insecta</taxon>
        <taxon>Pterygota</taxon>
        <taxon>Neoptera</taxon>
        <taxon>Paraneoptera</taxon>
        <taxon>Hemiptera</taxon>
        <taxon>Sternorrhyncha</taxon>
        <taxon>Coccoidea</taxon>
        <taxon>Coccidae</taxon>
        <taxon>Parthenolecanium</taxon>
    </lineage>
</organism>
<keyword evidence="8" id="KW-0807">Transducer</keyword>
<dbReference type="GO" id="GO:0005886">
    <property type="term" value="C:plasma membrane"/>
    <property type="evidence" value="ECO:0007669"/>
    <property type="project" value="TreeGrafter"/>
</dbReference>
<evidence type="ECO:0000256" key="8">
    <source>
        <dbReference type="ARBA" id="ARBA00023224"/>
    </source>
</evidence>
<dbReference type="Gene3D" id="1.20.1070.10">
    <property type="entry name" value="Rhodopsin 7-helix transmembrane proteins"/>
    <property type="match status" value="1"/>
</dbReference>
<gene>
    <name evidence="11" type="ORF">V9T40_003083</name>
</gene>
<dbReference type="InterPro" id="IPR017452">
    <property type="entry name" value="GPCR_Rhodpsn_7TM"/>
</dbReference>
<feature type="transmembrane region" description="Helical" evidence="9">
    <location>
        <begin position="78"/>
        <end position="95"/>
    </location>
</feature>
<proteinExistence type="inferred from homology"/>
<dbReference type="InterPro" id="IPR000276">
    <property type="entry name" value="GPCR_Rhodpsn"/>
</dbReference>
<evidence type="ECO:0000256" key="2">
    <source>
        <dbReference type="ARBA" id="ARBA00010663"/>
    </source>
</evidence>
<comment type="similarity">
    <text evidence="2">Belongs to the G-protein coupled receptor 1 family.</text>
</comment>
<dbReference type="Pfam" id="PF00001">
    <property type="entry name" value="7tm_1"/>
    <property type="match status" value="1"/>
</dbReference>
<dbReference type="SUPFAM" id="SSF81321">
    <property type="entry name" value="Family A G protein-coupled receptor-like"/>
    <property type="match status" value="1"/>
</dbReference>
<keyword evidence="6 9" id="KW-0472">Membrane</keyword>
<evidence type="ECO:0000256" key="3">
    <source>
        <dbReference type="ARBA" id="ARBA00022692"/>
    </source>
</evidence>
<comment type="caution">
    <text evidence="11">The sequence shown here is derived from an EMBL/GenBank/DDBJ whole genome shotgun (WGS) entry which is preliminary data.</text>
</comment>
<dbReference type="PANTHER" id="PTHR24243:SF208">
    <property type="entry name" value="PYROKININ-1 RECEPTOR"/>
    <property type="match status" value="1"/>
</dbReference>
<evidence type="ECO:0000256" key="1">
    <source>
        <dbReference type="ARBA" id="ARBA00004141"/>
    </source>
</evidence>
<keyword evidence="4 9" id="KW-1133">Transmembrane helix</keyword>
<dbReference type="AlphaFoldDB" id="A0AAN9TPW8"/>
<evidence type="ECO:0000256" key="7">
    <source>
        <dbReference type="ARBA" id="ARBA00023170"/>
    </source>
</evidence>
<dbReference type="GO" id="GO:0008188">
    <property type="term" value="F:neuropeptide receptor activity"/>
    <property type="evidence" value="ECO:0007669"/>
    <property type="project" value="TreeGrafter"/>
</dbReference>
<sequence length="105" mass="12008">MMHVNYSMLFDADNTSAANRSQYAANQTDVDDLGRDSLYIIVPMTICYILIFITGIIGNVSTCIVIFYNKYMHTATNFYLFSLAISDLVLLLSALPKEVYELWFR</sequence>
<evidence type="ECO:0000256" key="5">
    <source>
        <dbReference type="ARBA" id="ARBA00023040"/>
    </source>
</evidence>
<keyword evidence="7" id="KW-0675">Receptor</keyword>
<evidence type="ECO:0000313" key="12">
    <source>
        <dbReference type="Proteomes" id="UP001367676"/>
    </source>
</evidence>
<keyword evidence="12" id="KW-1185">Reference proteome</keyword>
<dbReference type="PROSITE" id="PS50262">
    <property type="entry name" value="G_PROTEIN_RECEP_F1_2"/>
    <property type="match status" value="1"/>
</dbReference>
<dbReference type="EMBL" id="JBBCAQ010000006">
    <property type="protein sequence ID" value="KAK7603084.1"/>
    <property type="molecule type" value="Genomic_DNA"/>
</dbReference>
<feature type="domain" description="G-protein coupled receptors family 1 profile" evidence="10">
    <location>
        <begin position="58"/>
        <end position="105"/>
    </location>
</feature>
<protein>
    <recommendedName>
        <fullName evidence="10">G-protein coupled receptors family 1 profile domain-containing protein</fullName>
    </recommendedName>
</protein>
<keyword evidence="3 9" id="KW-0812">Transmembrane</keyword>
<dbReference type="PANTHER" id="PTHR24243">
    <property type="entry name" value="G-PROTEIN COUPLED RECEPTOR"/>
    <property type="match status" value="1"/>
</dbReference>
<accession>A0AAN9TPW8</accession>
<keyword evidence="5" id="KW-0297">G-protein coupled receptor</keyword>
<evidence type="ECO:0000256" key="6">
    <source>
        <dbReference type="ARBA" id="ARBA00023136"/>
    </source>
</evidence>